<dbReference type="AlphaFoldDB" id="A0A927M8R6"/>
<evidence type="ECO:0000313" key="1">
    <source>
        <dbReference type="EMBL" id="MBE1488676.1"/>
    </source>
</evidence>
<reference evidence="1" key="1">
    <citation type="submission" date="2020-10" db="EMBL/GenBank/DDBJ databases">
        <title>Sequencing the genomes of 1000 actinobacteria strains.</title>
        <authorList>
            <person name="Klenk H.-P."/>
        </authorList>
    </citation>
    <scope>NUCLEOTIDE SEQUENCE</scope>
    <source>
        <strain evidence="1">DSM 46832</strain>
    </source>
</reference>
<dbReference type="Proteomes" id="UP000649753">
    <property type="component" value="Unassembled WGS sequence"/>
</dbReference>
<sequence>MQVLFFALGARRMRAVADESAQVVADGGQAVVLIDHAKLWRNVTFDPAVQVVELSGIEADQLPMRIGHGLLYDVPRGLFRAAGRGPLRQRARRAEKAYEFRLADRVHRRVLAPSYRLVWGGVSQSLVHRHVLDGASFDLVVVTDSPSMPYAARLLERYGPDGWNPQVAFGLDYAAVDPDGPAGSVDSGHRE</sequence>
<keyword evidence="2" id="KW-1185">Reference proteome</keyword>
<protein>
    <submittedName>
        <fullName evidence="1">Uncharacterized protein</fullName>
    </submittedName>
</protein>
<accession>A0A927M8R6</accession>
<dbReference type="EMBL" id="JADBEB010000001">
    <property type="protein sequence ID" value="MBE1488676.1"/>
    <property type="molecule type" value="Genomic_DNA"/>
</dbReference>
<proteinExistence type="predicted"/>
<organism evidence="1 2">
    <name type="scientific">Plantactinospora soyae</name>
    <dbReference type="NCBI Taxonomy" id="1544732"/>
    <lineage>
        <taxon>Bacteria</taxon>
        <taxon>Bacillati</taxon>
        <taxon>Actinomycetota</taxon>
        <taxon>Actinomycetes</taxon>
        <taxon>Micromonosporales</taxon>
        <taxon>Micromonosporaceae</taxon>
        <taxon>Plantactinospora</taxon>
    </lineage>
</organism>
<evidence type="ECO:0000313" key="2">
    <source>
        <dbReference type="Proteomes" id="UP000649753"/>
    </source>
</evidence>
<gene>
    <name evidence="1" type="ORF">H4W31_004314</name>
</gene>
<comment type="caution">
    <text evidence="1">The sequence shown here is derived from an EMBL/GenBank/DDBJ whole genome shotgun (WGS) entry which is preliminary data.</text>
</comment>
<name>A0A927M8R6_9ACTN</name>